<keyword evidence="5" id="KW-0456">Lyase</keyword>
<dbReference type="EMBL" id="MFIY01000063">
    <property type="protein sequence ID" value="OGF99251.1"/>
    <property type="molecule type" value="Genomic_DNA"/>
</dbReference>
<dbReference type="PANTHER" id="PTHR12592:SF0">
    <property type="entry name" value="ATP-DEPENDENT (S)-NAD(P)H-HYDRATE DEHYDRATASE"/>
    <property type="match status" value="1"/>
</dbReference>
<dbReference type="Proteomes" id="UP000178230">
    <property type="component" value="Unassembled WGS sequence"/>
</dbReference>
<evidence type="ECO:0000256" key="2">
    <source>
        <dbReference type="ARBA" id="ARBA00022840"/>
    </source>
</evidence>
<proteinExistence type="predicted"/>
<evidence type="ECO:0000256" key="1">
    <source>
        <dbReference type="ARBA" id="ARBA00022741"/>
    </source>
</evidence>
<keyword evidence="1" id="KW-0547">Nucleotide-binding</keyword>
<dbReference type="PROSITE" id="PS01050">
    <property type="entry name" value="YJEF_C_2"/>
    <property type="match status" value="1"/>
</dbReference>
<dbReference type="Gene3D" id="3.40.1190.20">
    <property type="match status" value="1"/>
</dbReference>
<gene>
    <name evidence="7" type="ORF">A2Y99_03200</name>
</gene>
<accession>A0A1F5YHB0</accession>
<evidence type="ECO:0000256" key="3">
    <source>
        <dbReference type="ARBA" id="ARBA00022857"/>
    </source>
</evidence>
<comment type="caution">
    <text evidence="7">The sequence shown here is derived from an EMBL/GenBank/DDBJ whole genome shotgun (WGS) entry which is preliminary data.</text>
</comment>
<dbReference type="GO" id="GO:0016836">
    <property type="term" value="F:hydro-lyase activity"/>
    <property type="evidence" value="ECO:0007669"/>
    <property type="project" value="InterPro"/>
</dbReference>
<dbReference type="GO" id="GO:0110051">
    <property type="term" value="P:metabolite repair"/>
    <property type="evidence" value="ECO:0007669"/>
    <property type="project" value="TreeGrafter"/>
</dbReference>
<name>A0A1F5YHB0_9BACT</name>
<evidence type="ECO:0000256" key="5">
    <source>
        <dbReference type="ARBA" id="ARBA00023239"/>
    </source>
</evidence>
<sequence>MRAKHAVSSIKYQVLSIRDIEKIKDEGLQTYFLTKYLLQKYPHKRWMIDAGALQMMEPEWIPEGAILTPHSREFKGLISRISNFPASPAGRQFPISNIIQNDKKPKYTSDGDNLERSGSRDSSEVEELLKRFVKQYNCIILLKGKIDYIASKNKIVQIQGGNAGMTKGGTGDVLAGLVAALYCKNDAFTSAVCASYINKKAGEELFTSQGYWFNASDLARQIPITMKRLIL</sequence>
<evidence type="ECO:0000313" key="7">
    <source>
        <dbReference type="EMBL" id="OGF99251.1"/>
    </source>
</evidence>
<dbReference type="AlphaFoldDB" id="A0A1F5YHB0"/>
<evidence type="ECO:0000259" key="6">
    <source>
        <dbReference type="PROSITE" id="PS51383"/>
    </source>
</evidence>
<dbReference type="CDD" id="cd01171">
    <property type="entry name" value="YXKO-related"/>
    <property type="match status" value="1"/>
</dbReference>
<protein>
    <recommendedName>
        <fullName evidence="6">YjeF C-terminal domain-containing protein</fullName>
    </recommendedName>
</protein>
<dbReference type="InterPro" id="IPR000631">
    <property type="entry name" value="CARKD"/>
</dbReference>
<evidence type="ECO:0000313" key="8">
    <source>
        <dbReference type="Proteomes" id="UP000178230"/>
    </source>
</evidence>
<keyword evidence="4" id="KW-0520">NAD</keyword>
<keyword evidence="3" id="KW-0521">NADP</keyword>
<dbReference type="PROSITE" id="PS51383">
    <property type="entry name" value="YJEF_C_3"/>
    <property type="match status" value="1"/>
</dbReference>
<feature type="domain" description="YjeF C-terminal" evidence="6">
    <location>
        <begin position="1"/>
        <end position="229"/>
    </location>
</feature>
<reference evidence="7 8" key="1">
    <citation type="journal article" date="2016" name="Nat. Commun.">
        <title>Thousands of microbial genomes shed light on interconnected biogeochemical processes in an aquifer system.</title>
        <authorList>
            <person name="Anantharaman K."/>
            <person name="Brown C.T."/>
            <person name="Hug L.A."/>
            <person name="Sharon I."/>
            <person name="Castelle C.J."/>
            <person name="Probst A.J."/>
            <person name="Thomas B.C."/>
            <person name="Singh A."/>
            <person name="Wilkins M.J."/>
            <person name="Karaoz U."/>
            <person name="Brodie E.L."/>
            <person name="Williams K.H."/>
            <person name="Hubbard S.S."/>
            <person name="Banfield J.F."/>
        </authorList>
    </citation>
    <scope>NUCLEOTIDE SEQUENCE [LARGE SCALE GENOMIC DNA]</scope>
</reference>
<organism evidence="7 8">
    <name type="scientific">Candidatus Gottesmanbacteria bacterium RBG_13_37_7</name>
    <dbReference type="NCBI Taxonomy" id="1798369"/>
    <lineage>
        <taxon>Bacteria</taxon>
        <taxon>Candidatus Gottesmaniibacteriota</taxon>
    </lineage>
</organism>
<dbReference type="PANTHER" id="PTHR12592">
    <property type="entry name" value="ATP-DEPENDENT (S)-NAD(P)H-HYDRATE DEHYDRATASE FAMILY MEMBER"/>
    <property type="match status" value="1"/>
</dbReference>
<dbReference type="SUPFAM" id="SSF53613">
    <property type="entry name" value="Ribokinase-like"/>
    <property type="match status" value="1"/>
</dbReference>
<dbReference type="InterPro" id="IPR017953">
    <property type="entry name" value="Carbohydrate_kinase_pred_CS"/>
</dbReference>
<dbReference type="GO" id="GO:0005524">
    <property type="term" value="F:ATP binding"/>
    <property type="evidence" value="ECO:0007669"/>
    <property type="project" value="UniProtKB-KW"/>
</dbReference>
<keyword evidence="2" id="KW-0067">ATP-binding</keyword>
<dbReference type="Pfam" id="PF01256">
    <property type="entry name" value="Carb_kinase"/>
    <property type="match status" value="1"/>
</dbReference>
<dbReference type="InterPro" id="IPR029056">
    <property type="entry name" value="Ribokinase-like"/>
</dbReference>
<evidence type="ECO:0000256" key="4">
    <source>
        <dbReference type="ARBA" id="ARBA00023027"/>
    </source>
</evidence>